<evidence type="ECO:0000256" key="1">
    <source>
        <dbReference type="SAM" id="MobiDB-lite"/>
    </source>
</evidence>
<evidence type="ECO:0008006" key="5">
    <source>
        <dbReference type="Google" id="ProtNLM"/>
    </source>
</evidence>
<proteinExistence type="predicted"/>
<sequence>MSRKSKVYYLNIFIILCLITSIRGICRVRYPADLSLRPDIYKIVGSHTIKINLEANSVNYIELYENQEIEAQCNIKFEIPEKYETSNQLYIKCFNNYIYIKTNKNGAYNLHAYTSEINLVCSFIKWNLYESSNNYTWCSSNVISYIVARPKHSQFGYDYLAGICYDINNLAFSSVYYTLAPQHSEYMLPSNLTTSYAPGLEIKYIKETFPSHSISSKDFDNEQFQNMFTYTNYSYSSIIQMPKLNSTFNQEFSSLLEFVWWPNLRLNNWKRYETALEKHVESDKQAYDIIAGVSAVLKAPIIENCQTNFTMKDVISKSDNTIPLYVWNYLQARGNSSNEFVIIGFNSPFNEFYSLEDIIFCPDKCQEISWLANVSSSFRYSVMGIIFCCNVEDVKSSKRLYVLYLNILIIFCTITSIKADCKIHLPADISIRPRVYKYVGSKLINVKNNYIILHYNQEIEAYCDVEFENIATNQLFVKCMNSIQTKTNKKHSYSMYSYESAINLRCSTIKWKLYESSEKFTWCPFYLTSYFAGRPSSLNNYIFLAGICYNTYDQSVSSVYYTLAPKHSVYMKPSNLKNSSTPPLLEIQYIDESFGPNNITKDDFVNEQFQNMFTYTNYGYSSIIQMPKLNSTFNQQFSSLLEFLWWPNLRLNNWRRYEAALEKHVEGDKQAYDIVAGISGVMEAPSTENCQTNYTMEEVIIKTDSTIPLYVWNYLQASDNSTNEIVIIGLNSPFNEFYAEKDIIFCPDICHEIPWLKKISSTFRYNVMGIIFCCNVEDVKTSKRLNGFPNTDLKSKPVETLDSGNNLNTSVETDLKAKPTETVDNENNFFENEEEEEDY</sequence>
<dbReference type="OrthoDB" id="7986954at2759"/>
<organism evidence="3 4">
    <name type="scientific">Lucilia cuprina</name>
    <name type="common">Green bottle fly</name>
    <name type="synonym">Australian sheep blowfly</name>
    <dbReference type="NCBI Taxonomy" id="7375"/>
    <lineage>
        <taxon>Eukaryota</taxon>
        <taxon>Metazoa</taxon>
        <taxon>Ecdysozoa</taxon>
        <taxon>Arthropoda</taxon>
        <taxon>Hexapoda</taxon>
        <taxon>Insecta</taxon>
        <taxon>Pterygota</taxon>
        <taxon>Neoptera</taxon>
        <taxon>Endopterygota</taxon>
        <taxon>Diptera</taxon>
        <taxon>Brachycera</taxon>
        <taxon>Muscomorpha</taxon>
        <taxon>Oestroidea</taxon>
        <taxon>Calliphoridae</taxon>
        <taxon>Luciliinae</taxon>
        <taxon>Lucilia</taxon>
    </lineage>
</organism>
<keyword evidence="2" id="KW-0812">Transmembrane</keyword>
<comment type="caution">
    <text evidence="3">The sequence shown here is derived from an EMBL/GenBank/DDBJ whole genome shotgun (WGS) entry which is preliminary data.</text>
</comment>
<dbReference type="SUPFAM" id="SSF54060">
    <property type="entry name" value="His-Me finger endonucleases"/>
    <property type="match status" value="1"/>
</dbReference>
<keyword evidence="2" id="KW-1133">Transmembrane helix</keyword>
<feature type="transmembrane region" description="Helical" evidence="2">
    <location>
        <begin position="7"/>
        <end position="25"/>
    </location>
</feature>
<dbReference type="InterPro" id="IPR044925">
    <property type="entry name" value="His-Me_finger_sf"/>
</dbReference>
<dbReference type="EMBL" id="JRES01000385">
    <property type="protein sequence ID" value="KNC31736.1"/>
    <property type="molecule type" value="Genomic_DNA"/>
</dbReference>
<accession>A0A0L0CHK8</accession>
<dbReference type="AlphaFoldDB" id="A0A0L0CHK8"/>
<evidence type="ECO:0000313" key="4">
    <source>
        <dbReference type="Proteomes" id="UP000037069"/>
    </source>
</evidence>
<gene>
    <name evidence="3" type="ORF">FF38_11104</name>
</gene>
<keyword evidence="4" id="KW-1185">Reference proteome</keyword>
<name>A0A0L0CHK8_LUCCU</name>
<reference evidence="3 4" key="1">
    <citation type="journal article" date="2015" name="Nat. Commun.">
        <title>Lucilia cuprina genome unlocks parasitic fly biology to underpin future interventions.</title>
        <authorList>
            <person name="Anstead C.A."/>
            <person name="Korhonen P.K."/>
            <person name="Young N.D."/>
            <person name="Hall R.S."/>
            <person name="Jex A.R."/>
            <person name="Murali S.C."/>
            <person name="Hughes D.S."/>
            <person name="Lee S.F."/>
            <person name="Perry T."/>
            <person name="Stroehlein A.J."/>
            <person name="Ansell B.R."/>
            <person name="Breugelmans B."/>
            <person name="Hofmann A."/>
            <person name="Qu J."/>
            <person name="Dugan S."/>
            <person name="Lee S.L."/>
            <person name="Chao H."/>
            <person name="Dinh H."/>
            <person name="Han Y."/>
            <person name="Doddapaneni H.V."/>
            <person name="Worley K.C."/>
            <person name="Muzny D.M."/>
            <person name="Ioannidis P."/>
            <person name="Waterhouse R.M."/>
            <person name="Zdobnov E.M."/>
            <person name="James P.J."/>
            <person name="Bagnall N.H."/>
            <person name="Kotze A.C."/>
            <person name="Gibbs R.A."/>
            <person name="Richards S."/>
            <person name="Batterham P."/>
            <person name="Gasser R.B."/>
        </authorList>
    </citation>
    <scope>NUCLEOTIDE SEQUENCE [LARGE SCALE GENOMIC DNA]</scope>
    <source>
        <strain evidence="3 4">LS</strain>
        <tissue evidence="3">Full body</tissue>
    </source>
</reference>
<keyword evidence="2" id="KW-0472">Membrane</keyword>
<feature type="region of interest" description="Disordered" evidence="1">
    <location>
        <begin position="804"/>
        <end position="839"/>
    </location>
</feature>
<protein>
    <recommendedName>
        <fullName evidence="5">DNA/RNA non-specific endonuclease domain-containing protein</fullName>
    </recommendedName>
</protein>
<dbReference type="Proteomes" id="UP000037069">
    <property type="component" value="Unassembled WGS sequence"/>
</dbReference>
<evidence type="ECO:0000256" key="2">
    <source>
        <dbReference type="SAM" id="Phobius"/>
    </source>
</evidence>
<evidence type="ECO:0000313" key="3">
    <source>
        <dbReference type="EMBL" id="KNC31736.1"/>
    </source>
</evidence>